<accession>A0A919N776</accession>
<evidence type="ECO:0000313" key="4">
    <source>
        <dbReference type="Proteomes" id="UP000629619"/>
    </source>
</evidence>
<keyword evidence="2" id="KW-1133">Transmembrane helix</keyword>
<proteinExistence type="predicted"/>
<dbReference type="RefSeq" id="WP_203680416.1">
    <property type="nucleotide sequence ID" value="NZ_BOMW01000028.1"/>
</dbReference>
<keyword evidence="2" id="KW-0812">Transmembrane</keyword>
<evidence type="ECO:0000313" key="3">
    <source>
        <dbReference type="EMBL" id="GIF05596.1"/>
    </source>
</evidence>
<sequence length="363" mass="37289">MVVTTRNSAPGDPSDEQPCEPPAGERPADATAGSPEKSAEPEPAATENTIRTAEGEPAAFPKDRIERVRRGKDLIEALVAVVLLASAAYSALGKVRTTAGWSGITAVTGGTLILSGGLLWLLTRRAGPGRRRLSLSLIALGLVAVGVSYRAARPHGRPSALPLPSAAAPPASTEATTPPPTAAATTAVRSRHAPDRDRDRTGRVTAGPPPPPPRTPRPADPVTGAAAGTPVPDPPDPAPTTTAPTSSPTPEVEAAIRITGPAENGYLDALGVDGVAGLPPGHRIWLLWQHGADDRYEVAGPCAPATSFHCDQVALPADGVPDFRLTVIVVDPATDARLHPGLCLTALPPHAAEHSIAILRPAY</sequence>
<feature type="transmembrane region" description="Helical" evidence="2">
    <location>
        <begin position="133"/>
        <end position="152"/>
    </location>
</feature>
<feature type="compositionally biased region" description="Low complexity" evidence="1">
    <location>
        <begin position="239"/>
        <end position="252"/>
    </location>
</feature>
<reference evidence="3" key="1">
    <citation type="submission" date="2021-01" db="EMBL/GenBank/DDBJ databases">
        <title>Whole genome shotgun sequence of Actinoplanes siamensis NBRC 109076.</title>
        <authorList>
            <person name="Komaki H."/>
            <person name="Tamura T."/>
        </authorList>
    </citation>
    <scope>NUCLEOTIDE SEQUENCE</scope>
    <source>
        <strain evidence="3">NBRC 109076</strain>
    </source>
</reference>
<feature type="transmembrane region" description="Helical" evidence="2">
    <location>
        <begin position="98"/>
        <end position="121"/>
    </location>
</feature>
<protein>
    <submittedName>
        <fullName evidence="3">Uncharacterized protein</fullName>
    </submittedName>
</protein>
<gene>
    <name evidence="3" type="ORF">Asi03nite_31340</name>
</gene>
<dbReference type="AlphaFoldDB" id="A0A919N776"/>
<keyword evidence="2" id="KW-0472">Membrane</keyword>
<dbReference type="Proteomes" id="UP000629619">
    <property type="component" value="Unassembled WGS sequence"/>
</dbReference>
<feature type="region of interest" description="Disordered" evidence="1">
    <location>
        <begin position="153"/>
        <end position="252"/>
    </location>
</feature>
<feature type="compositionally biased region" description="Low complexity" evidence="1">
    <location>
        <begin position="220"/>
        <end position="230"/>
    </location>
</feature>
<organism evidence="3 4">
    <name type="scientific">Actinoplanes siamensis</name>
    <dbReference type="NCBI Taxonomy" id="1223317"/>
    <lineage>
        <taxon>Bacteria</taxon>
        <taxon>Bacillati</taxon>
        <taxon>Actinomycetota</taxon>
        <taxon>Actinomycetes</taxon>
        <taxon>Micromonosporales</taxon>
        <taxon>Micromonosporaceae</taxon>
        <taxon>Actinoplanes</taxon>
    </lineage>
</organism>
<feature type="region of interest" description="Disordered" evidence="1">
    <location>
        <begin position="1"/>
        <end position="59"/>
    </location>
</feature>
<feature type="compositionally biased region" description="Pro residues" evidence="1">
    <location>
        <begin position="207"/>
        <end position="219"/>
    </location>
</feature>
<comment type="caution">
    <text evidence="3">The sequence shown here is derived from an EMBL/GenBank/DDBJ whole genome shotgun (WGS) entry which is preliminary data.</text>
</comment>
<dbReference type="EMBL" id="BOMW01000028">
    <property type="protein sequence ID" value="GIF05596.1"/>
    <property type="molecule type" value="Genomic_DNA"/>
</dbReference>
<evidence type="ECO:0000256" key="2">
    <source>
        <dbReference type="SAM" id="Phobius"/>
    </source>
</evidence>
<keyword evidence="4" id="KW-1185">Reference proteome</keyword>
<feature type="transmembrane region" description="Helical" evidence="2">
    <location>
        <begin position="74"/>
        <end position="92"/>
    </location>
</feature>
<evidence type="ECO:0000256" key="1">
    <source>
        <dbReference type="SAM" id="MobiDB-lite"/>
    </source>
</evidence>
<feature type="compositionally biased region" description="Basic and acidic residues" evidence="1">
    <location>
        <begin position="192"/>
        <end position="202"/>
    </location>
</feature>
<name>A0A919N776_9ACTN</name>
<feature type="compositionally biased region" description="Low complexity" evidence="1">
    <location>
        <begin position="158"/>
        <end position="187"/>
    </location>
</feature>